<proteinExistence type="predicted"/>
<dbReference type="Pfam" id="PF04102">
    <property type="entry name" value="SlyX"/>
    <property type="match status" value="1"/>
</dbReference>
<dbReference type="InterPro" id="IPR007236">
    <property type="entry name" value="SlyX"/>
</dbReference>
<reference evidence="3 4" key="1">
    <citation type="submission" date="2019-08" db="EMBL/GenBank/DDBJ databases">
        <authorList>
            <person name="Ye J."/>
        </authorList>
    </citation>
    <scope>NUCLEOTIDE SEQUENCE [LARGE SCALE GENOMIC DNA]</scope>
    <source>
        <strain evidence="3 4">TK008</strain>
    </source>
</reference>
<feature type="coiled-coil region" evidence="1">
    <location>
        <begin position="7"/>
        <end position="48"/>
    </location>
</feature>
<name>A0A5C6S2C1_9RHOB</name>
<evidence type="ECO:0000313" key="3">
    <source>
        <dbReference type="EMBL" id="TXB68554.1"/>
    </source>
</evidence>
<evidence type="ECO:0000256" key="2">
    <source>
        <dbReference type="SAM" id="MobiDB-lite"/>
    </source>
</evidence>
<dbReference type="OrthoDB" id="285836at2"/>
<comment type="caution">
    <text evidence="3">The sequence shown here is derived from an EMBL/GenBank/DDBJ whole genome shotgun (WGS) entry which is preliminary data.</text>
</comment>
<sequence length="70" mass="8038">MDGMDKLQRLEEGIAHLTRTVEELSDVVARQEREIVRLKSRVGMLLEREADREVADSSSIPLADQKPPHW</sequence>
<dbReference type="EMBL" id="VOPL01000004">
    <property type="protein sequence ID" value="TXB68554.1"/>
    <property type="molecule type" value="Genomic_DNA"/>
</dbReference>
<accession>A0A5C6S2C1</accession>
<dbReference type="AlphaFoldDB" id="A0A5C6S2C1"/>
<protein>
    <submittedName>
        <fullName evidence="3">SlyX family protein</fullName>
    </submittedName>
</protein>
<feature type="region of interest" description="Disordered" evidence="2">
    <location>
        <begin position="50"/>
        <end position="70"/>
    </location>
</feature>
<dbReference type="Proteomes" id="UP000321562">
    <property type="component" value="Unassembled WGS sequence"/>
</dbReference>
<keyword evidence="4" id="KW-1185">Reference proteome</keyword>
<organism evidence="3 4">
    <name type="scientific">Paracoccus aurantiacus</name>
    <dbReference type="NCBI Taxonomy" id="2599412"/>
    <lineage>
        <taxon>Bacteria</taxon>
        <taxon>Pseudomonadati</taxon>
        <taxon>Pseudomonadota</taxon>
        <taxon>Alphaproteobacteria</taxon>
        <taxon>Rhodobacterales</taxon>
        <taxon>Paracoccaceae</taxon>
        <taxon>Paracoccus</taxon>
    </lineage>
</organism>
<keyword evidence="1" id="KW-0175">Coiled coil</keyword>
<evidence type="ECO:0000313" key="4">
    <source>
        <dbReference type="Proteomes" id="UP000321562"/>
    </source>
</evidence>
<evidence type="ECO:0000256" key="1">
    <source>
        <dbReference type="SAM" id="Coils"/>
    </source>
</evidence>
<gene>
    <name evidence="3" type="ORF">FQV27_11225</name>
</gene>